<feature type="domain" description="Cysteine-rich transmembrane" evidence="7">
    <location>
        <begin position="29"/>
        <end position="72"/>
    </location>
</feature>
<keyword evidence="5" id="KW-0472">Membrane</keyword>
<feature type="compositionally biased region" description="Polar residues" evidence="6">
    <location>
        <begin position="1"/>
        <end position="22"/>
    </location>
</feature>
<evidence type="ECO:0000313" key="9">
    <source>
        <dbReference type="Proteomes" id="UP000078284"/>
    </source>
</evidence>
<feature type="region of interest" description="Disordered" evidence="6">
    <location>
        <begin position="1"/>
        <end position="43"/>
    </location>
</feature>
<proteinExistence type="inferred from homology"/>
<dbReference type="InterPro" id="IPR044850">
    <property type="entry name" value="WIH1-like"/>
</dbReference>
<dbReference type="GO" id="GO:0005886">
    <property type="term" value="C:plasma membrane"/>
    <property type="evidence" value="ECO:0007669"/>
    <property type="project" value="InterPro"/>
</dbReference>
<dbReference type="ExpressionAtlas" id="A0A178VI99">
    <property type="expression patterns" value="baseline and differential"/>
</dbReference>
<evidence type="ECO:0000256" key="5">
    <source>
        <dbReference type="ARBA" id="ARBA00023136"/>
    </source>
</evidence>
<evidence type="ECO:0000256" key="4">
    <source>
        <dbReference type="ARBA" id="ARBA00022989"/>
    </source>
</evidence>
<evidence type="ECO:0000256" key="1">
    <source>
        <dbReference type="ARBA" id="ARBA00004167"/>
    </source>
</evidence>
<comment type="similarity">
    <text evidence="2">Belongs to the CYSTM1 family.</text>
</comment>
<evidence type="ECO:0000256" key="2">
    <source>
        <dbReference type="ARBA" id="ARBA00009444"/>
    </source>
</evidence>
<dbReference type="AlphaFoldDB" id="A0A178VI99"/>
<keyword evidence="3" id="KW-0812">Transmembrane</keyword>
<evidence type="ECO:0000313" key="8">
    <source>
        <dbReference type="EMBL" id="OAP05576.1"/>
    </source>
</evidence>
<gene>
    <name evidence="8" type="ordered locus">AXX17_At3g23940</name>
</gene>
<protein>
    <recommendedName>
        <fullName evidence="7">Cysteine-rich transmembrane domain-containing protein</fullName>
    </recommendedName>
</protein>
<dbReference type="Pfam" id="PF12734">
    <property type="entry name" value="CYSTM"/>
    <property type="match status" value="1"/>
</dbReference>
<organism evidence="8 9">
    <name type="scientific">Arabidopsis thaliana</name>
    <name type="common">Mouse-ear cress</name>
    <dbReference type="NCBI Taxonomy" id="3702"/>
    <lineage>
        <taxon>Eukaryota</taxon>
        <taxon>Viridiplantae</taxon>
        <taxon>Streptophyta</taxon>
        <taxon>Embryophyta</taxon>
        <taxon>Tracheophyta</taxon>
        <taxon>Spermatophyta</taxon>
        <taxon>Magnoliopsida</taxon>
        <taxon>eudicotyledons</taxon>
        <taxon>Gunneridae</taxon>
        <taxon>Pentapetalae</taxon>
        <taxon>rosids</taxon>
        <taxon>malvids</taxon>
        <taxon>Brassicales</taxon>
        <taxon>Brassicaceae</taxon>
        <taxon>Camelineae</taxon>
        <taxon>Arabidopsis</taxon>
    </lineage>
</organism>
<comment type="caution">
    <text evidence="8">The sequence shown here is derived from an EMBL/GenBank/DDBJ whole genome shotgun (WGS) entry which is preliminary data.</text>
</comment>
<dbReference type="Proteomes" id="UP000078284">
    <property type="component" value="Chromosome 3"/>
</dbReference>
<evidence type="ECO:0000259" key="7">
    <source>
        <dbReference type="Pfam" id="PF12734"/>
    </source>
</evidence>
<accession>A0A178VI99</accession>
<name>A0A178VI99_ARATH</name>
<dbReference type="EMBL" id="LUHQ01000003">
    <property type="protein sequence ID" value="OAP05576.1"/>
    <property type="molecule type" value="Genomic_DNA"/>
</dbReference>
<dbReference type="PANTHER" id="PTHR31568:SF122">
    <property type="entry name" value="PROTEIN CYSTEINE-RICH TRANSMEMBRANE MODULE 9"/>
    <property type="match status" value="1"/>
</dbReference>
<evidence type="ECO:0000256" key="3">
    <source>
        <dbReference type="ARBA" id="ARBA00022692"/>
    </source>
</evidence>
<evidence type="ECO:0000256" key="6">
    <source>
        <dbReference type="SAM" id="MobiDB-lite"/>
    </source>
</evidence>
<dbReference type="PANTHER" id="PTHR31568">
    <property type="entry name" value="RCG49325, ISOFORM CRA_A"/>
    <property type="match status" value="1"/>
</dbReference>
<sequence length="72" mass="7510">MNPSEQNHLSVEKPSQTSSGPYTSPPPIGYPTRDAMVGDPPAAAVETNSKGDGFWKGCCAAICCCCVLDACF</sequence>
<dbReference type="InterPro" id="IPR028144">
    <property type="entry name" value="CYSTM_dom"/>
</dbReference>
<comment type="subcellular location">
    <subcellularLocation>
        <location evidence="1">Membrane</location>
        <topology evidence="1">Single-pass membrane protein</topology>
    </subcellularLocation>
</comment>
<keyword evidence="4" id="KW-1133">Transmembrane helix</keyword>
<reference evidence="9" key="1">
    <citation type="journal article" date="2016" name="Proc. Natl. Acad. Sci. U.S.A.">
        <title>Chromosome-level assembly of Arabidopsis thaliana Ler reveals the extent of translocation and inversion polymorphisms.</title>
        <authorList>
            <person name="Zapata L."/>
            <person name="Ding J."/>
            <person name="Willing E.M."/>
            <person name="Hartwig B."/>
            <person name="Bezdan D."/>
            <person name="Jiao W.B."/>
            <person name="Patel V."/>
            <person name="Velikkakam James G."/>
            <person name="Koornneef M."/>
            <person name="Ossowski S."/>
            <person name="Schneeberger K."/>
        </authorList>
    </citation>
    <scope>NUCLEOTIDE SEQUENCE [LARGE SCALE GENOMIC DNA]</scope>
    <source>
        <strain evidence="9">cv. Landsberg erecta</strain>
    </source>
</reference>